<dbReference type="EMBL" id="JABRWJ010000012">
    <property type="protein sequence ID" value="NRF71476.1"/>
    <property type="molecule type" value="Genomic_DNA"/>
</dbReference>
<dbReference type="SUPFAM" id="SSF53474">
    <property type="entry name" value="alpha/beta-Hydrolases"/>
    <property type="match status" value="1"/>
</dbReference>
<keyword evidence="1" id="KW-0732">Signal</keyword>
<dbReference type="InterPro" id="IPR000801">
    <property type="entry name" value="Esterase-like"/>
</dbReference>
<dbReference type="PANTHER" id="PTHR48098:SF6">
    <property type="entry name" value="FERRI-BACILLIBACTIN ESTERASE BESA"/>
    <property type="match status" value="1"/>
</dbReference>
<keyword evidence="2" id="KW-0378">Hydrolase</keyword>
<reference evidence="2 3" key="1">
    <citation type="submission" date="2020-05" db="EMBL/GenBank/DDBJ databases">
        <title>Aquincola sp. isolate from soil.</title>
        <authorList>
            <person name="Han J."/>
            <person name="Kim D.-U."/>
        </authorList>
    </citation>
    <scope>NUCLEOTIDE SEQUENCE [LARGE SCALE GENOMIC DNA]</scope>
    <source>
        <strain evidence="2 3">S2</strain>
    </source>
</reference>
<comment type="caution">
    <text evidence="2">The sequence shown here is derived from an EMBL/GenBank/DDBJ whole genome shotgun (WGS) entry which is preliminary data.</text>
</comment>
<organism evidence="2 3">
    <name type="scientific">Pseudaquabacterium terrae</name>
    <dbReference type="NCBI Taxonomy" id="2732868"/>
    <lineage>
        <taxon>Bacteria</taxon>
        <taxon>Pseudomonadati</taxon>
        <taxon>Pseudomonadota</taxon>
        <taxon>Betaproteobacteria</taxon>
        <taxon>Burkholderiales</taxon>
        <taxon>Sphaerotilaceae</taxon>
        <taxon>Pseudaquabacterium</taxon>
    </lineage>
</organism>
<evidence type="ECO:0000256" key="1">
    <source>
        <dbReference type="SAM" id="SignalP"/>
    </source>
</evidence>
<feature type="signal peptide" evidence="1">
    <location>
        <begin position="1"/>
        <end position="25"/>
    </location>
</feature>
<dbReference type="GO" id="GO:0016787">
    <property type="term" value="F:hydrolase activity"/>
    <property type="evidence" value="ECO:0007669"/>
    <property type="project" value="UniProtKB-KW"/>
</dbReference>
<dbReference type="Proteomes" id="UP000737171">
    <property type="component" value="Unassembled WGS sequence"/>
</dbReference>
<keyword evidence="3" id="KW-1185">Reference proteome</keyword>
<feature type="chain" id="PRO_5045225083" evidence="1">
    <location>
        <begin position="26"/>
        <end position="281"/>
    </location>
</feature>
<name>A0ABX2ES37_9BURK</name>
<accession>A0ABX2ES37</accession>
<sequence length="281" mass="31406">MSPSPMLVLALAWLLAACAPTPAPAPRPPSALPNVQVLNPPLVIPGLERQRTLRLYLPPSYAQSERRYPVIYMHDGQNLFDDATSYAGEWGVDETLNQLARTSGFEAIVVGIDNGLDKRMNELNPWPHPEHGAGEGDAYLNFIVEVVKPMIDRRLRTLPEARHTAILGSSMGGLISHYAIQRHPQVFGKAGIFSPAYWTAPLVFAHAERHTPPPTARLYLYMGGREGRGMVDDVQRMHAQLASRPYAPALTLRIVPKAEHNEAAWRQEFERAVRWLYELPN</sequence>
<dbReference type="PANTHER" id="PTHR48098">
    <property type="entry name" value="ENTEROCHELIN ESTERASE-RELATED"/>
    <property type="match status" value="1"/>
</dbReference>
<dbReference type="InterPro" id="IPR029058">
    <property type="entry name" value="AB_hydrolase_fold"/>
</dbReference>
<dbReference type="InterPro" id="IPR050583">
    <property type="entry name" value="Mycobacterial_A85_antigen"/>
</dbReference>
<proteinExistence type="predicted"/>
<protein>
    <submittedName>
        <fullName evidence="2">Alpha/beta hydrolase</fullName>
    </submittedName>
</protein>
<dbReference type="Gene3D" id="3.40.50.1820">
    <property type="entry name" value="alpha/beta hydrolase"/>
    <property type="match status" value="1"/>
</dbReference>
<dbReference type="RefSeq" id="WP_173132731.1">
    <property type="nucleotide sequence ID" value="NZ_JABRWJ010000012.1"/>
</dbReference>
<dbReference type="Pfam" id="PF00756">
    <property type="entry name" value="Esterase"/>
    <property type="match status" value="1"/>
</dbReference>
<evidence type="ECO:0000313" key="3">
    <source>
        <dbReference type="Proteomes" id="UP000737171"/>
    </source>
</evidence>
<evidence type="ECO:0000313" key="2">
    <source>
        <dbReference type="EMBL" id="NRF71476.1"/>
    </source>
</evidence>
<gene>
    <name evidence="2" type="ORF">HLB44_31265</name>
</gene>